<dbReference type="Pfam" id="PF08706">
    <property type="entry name" value="D5_N"/>
    <property type="match status" value="1"/>
</dbReference>
<evidence type="ECO:0000259" key="3">
    <source>
        <dbReference type="PROSITE" id="PS51206"/>
    </source>
</evidence>
<dbReference type="SUPFAM" id="SSF52540">
    <property type="entry name" value="P-loop containing nucleoside triphosphate hydrolases"/>
    <property type="match status" value="1"/>
</dbReference>
<comment type="caution">
    <text evidence="4">The sequence shown here is derived from an EMBL/GenBank/DDBJ whole genome shotgun (WGS) entry which is preliminary data.</text>
</comment>
<dbReference type="InterPro" id="IPR045455">
    <property type="entry name" value="NrS-1_pol-like_helicase"/>
</dbReference>
<evidence type="ECO:0000313" key="4">
    <source>
        <dbReference type="EMBL" id="NBC69960.1"/>
    </source>
</evidence>
<keyword evidence="1" id="KW-0547">Nucleotide-binding</keyword>
<reference evidence="4 5" key="1">
    <citation type="submission" date="2020-01" db="EMBL/GenBank/DDBJ databases">
        <title>Paenibacillus soybeanensis sp. nov. isolated from the nodules of soybean (Glycine max(L.) Merr).</title>
        <authorList>
            <person name="Wang H."/>
        </authorList>
    </citation>
    <scope>NUCLEOTIDE SEQUENCE [LARGE SCALE GENOMIC DNA]</scope>
    <source>
        <strain evidence="4 5">DSM 23054</strain>
    </source>
</reference>
<dbReference type="EMBL" id="JAAAMU010000006">
    <property type="protein sequence ID" value="NBC69960.1"/>
    <property type="molecule type" value="Genomic_DNA"/>
</dbReference>
<name>A0A7X5C167_9BACL</name>
<feature type="domain" description="SF3 helicase" evidence="3">
    <location>
        <begin position="418"/>
        <end position="574"/>
    </location>
</feature>
<dbReference type="Pfam" id="PF19263">
    <property type="entry name" value="DUF5906"/>
    <property type="match status" value="1"/>
</dbReference>
<dbReference type="RefSeq" id="WP_161698420.1">
    <property type="nucleotide sequence ID" value="NZ_JAAAMU010000006.1"/>
</dbReference>
<dbReference type="InterPro" id="IPR014818">
    <property type="entry name" value="Phage/plasmid_primase_P4_C"/>
</dbReference>
<keyword evidence="2" id="KW-0067">ATP-binding</keyword>
<dbReference type="AlphaFoldDB" id="A0A7X5C167"/>
<dbReference type="SMART" id="SM00885">
    <property type="entry name" value="D5_N"/>
    <property type="match status" value="1"/>
</dbReference>
<dbReference type="PROSITE" id="PS51206">
    <property type="entry name" value="SF3_HELICASE_1"/>
    <property type="match status" value="1"/>
</dbReference>
<evidence type="ECO:0000256" key="2">
    <source>
        <dbReference type="ARBA" id="ARBA00022840"/>
    </source>
</evidence>
<sequence>MYVKFEAGKKWANSKKSLEKSESITTFDDCGYVLEPNEVVIDIDIDDRKNVGHTKNSILQMLAIEGIETQTVETTRGYHLYFNYDGLNQDEKFAPESRVTIGSLVFDVEFKTVKSNPWVTIKLNGEERKITNEGKRMMLPDCFLTSTTIKKIQPPSEIIPFDGTFDFDLFQKCVKQLKDTGYLDAGGNYHNWFTFIAAVVTMVKEGRLTDNQGRAICTMIDCGDESSHDKYTRLMYDKQTTSYGHVVNVMKSNGITEITKVSVDKKFLRQCQWWEMTKHGEKFLHYTMGDYINDKFQLIRYGDENGILYYYDAVEGYYKMDSKGSLLDSTIRQLDKRLTIHQVREVQAYIKASVPIVTEWDRHHIPAKNGLWNVDQKCLVPFSPDIYLDFKIDVNYNKNAYSSFIDQTLNKISNFHAPTRTNLEEILGAAVSPELLARYAWFLFGRTAHNGKSFFLHLISQLINPRFIGGLSPHDVAKSQFKIAELYGKKVNLIDEIGTSPIPDFDKIKSLITGGFQPIEFKGKDTFTAKIEVVQVWASNFFPNIREEGNQVNRRLEIIPFDFNFNNDPDKLPDTVAENMAKTVDSNEYLLKLAIEGMYRLIENKGDPSPNEKRIEQKEEFVLNNDKLGDWLADTGYDKTLAVKEDGCFDVIDYESCSDIYQRYIEWGTNRGEDRRYMYSKQRLENELMKRFNLKKDRKRLLDIKSGKEDGNAVKRYIRNTG</sequence>
<dbReference type="Proteomes" id="UP000558113">
    <property type="component" value="Unassembled WGS sequence"/>
</dbReference>
<dbReference type="OrthoDB" id="9763644at2"/>
<dbReference type="Gene3D" id="3.40.50.300">
    <property type="entry name" value="P-loop containing nucleotide triphosphate hydrolases"/>
    <property type="match status" value="1"/>
</dbReference>
<evidence type="ECO:0000313" key="5">
    <source>
        <dbReference type="Proteomes" id="UP000558113"/>
    </source>
</evidence>
<dbReference type="InterPro" id="IPR027417">
    <property type="entry name" value="P-loop_NTPase"/>
</dbReference>
<organism evidence="4 5">
    <name type="scientific">Paenibacillus sacheonensis</name>
    <dbReference type="NCBI Taxonomy" id="742054"/>
    <lineage>
        <taxon>Bacteria</taxon>
        <taxon>Bacillati</taxon>
        <taxon>Bacillota</taxon>
        <taxon>Bacilli</taxon>
        <taxon>Bacillales</taxon>
        <taxon>Paenibacillaceae</taxon>
        <taxon>Paenibacillus</taxon>
    </lineage>
</organism>
<dbReference type="InterPro" id="IPR014015">
    <property type="entry name" value="Helicase_SF3_DNA-vir"/>
</dbReference>
<gene>
    <name evidence="4" type="ORF">GT003_13260</name>
</gene>
<dbReference type="GO" id="GO:0005524">
    <property type="term" value="F:ATP binding"/>
    <property type="evidence" value="ECO:0007669"/>
    <property type="project" value="UniProtKB-KW"/>
</dbReference>
<evidence type="ECO:0000256" key="1">
    <source>
        <dbReference type="ARBA" id="ARBA00022741"/>
    </source>
</evidence>
<proteinExistence type="predicted"/>
<accession>A0A7X5C167</accession>
<keyword evidence="5" id="KW-1185">Reference proteome</keyword>
<protein>
    <recommendedName>
        <fullName evidence="3">SF3 helicase domain-containing protein</fullName>
    </recommendedName>
</protein>